<dbReference type="Gene3D" id="3.40.190.10">
    <property type="entry name" value="Periplasmic binding protein-like II"/>
    <property type="match status" value="2"/>
</dbReference>
<organism evidence="4 5">
    <name type="scientific">Magnetospirillum aberrantis SpK</name>
    <dbReference type="NCBI Taxonomy" id="908842"/>
    <lineage>
        <taxon>Bacteria</taxon>
        <taxon>Pseudomonadati</taxon>
        <taxon>Pseudomonadota</taxon>
        <taxon>Alphaproteobacteria</taxon>
        <taxon>Rhodospirillales</taxon>
        <taxon>Rhodospirillaceae</taxon>
        <taxon>Magnetospirillum</taxon>
    </lineage>
</organism>
<protein>
    <submittedName>
        <fullName evidence="4">Amino acid ABC transporter substrate-binding protein</fullName>
    </submittedName>
</protein>
<dbReference type="InterPro" id="IPR001638">
    <property type="entry name" value="Solute-binding_3/MltF_N"/>
</dbReference>
<evidence type="ECO:0000256" key="2">
    <source>
        <dbReference type="SAM" id="SignalP"/>
    </source>
</evidence>
<dbReference type="AlphaFoldDB" id="A0A7C9UXK0"/>
<dbReference type="SUPFAM" id="SSF53850">
    <property type="entry name" value="Periplasmic binding protein-like II"/>
    <property type="match status" value="1"/>
</dbReference>
<dbReference type="Pfam" id="PF00497">
    <property type="entry name" value="SBP_bac_3"/>
    <property type="match status" value="1"/>
</dbReference>
<comment type="caution">
    <text evidence="4">The sequence shown here is derived from an EMBL/GenBank/DDBJ whole genome shotgun (WGS) entry which is preliminary data.</text>
</comment>
<feature type="chain" id="PRO_5029020964" evidence="2">
    <location>
        <begin position="24"/>
        <end position="256"/>
    </location>
</feature>
<dbReference type="SMART" id="SM00062">
    <property type="entry name" value="PBPb"/>
    <property type="match status" value="1"/>
</dbReference>
<accession>A0A7C9UXK0</accession>
<evidence type="ECO:0000259" key="3">
    <source>
        <dbReference type="SMART" id="SM00062"/>
    </source>
</evidence>
<gene>
    <name evidence="4" type="ORF">G4223_12500</name>
</gene>
<dbReference type="PANTHER" id="PTHR35936:SF25">
    <property type="entry name" value="ABC TRANSPORTER SUBSTRATE-BINDING PROTEIN"/>
    <property type="match status" value="1"/>
</dbReference>
<reference evidence="4 5" key="1">
    <citation type="submission" date="2020-02" db="EMBL/GenBank/DDBJ databases">
        <authorList>
            <person name="Dziuba M."/>
            <person name="Kuznetsov B."/>
            <person name="Mardanov A."/>
            <person name="Ravin N."/>
            <person name="Grouzdev D."/>
        </authorList>
    </citation>
    <scope>NUCLEOTIDE SEQUENCE [LARGE SCALE GENOMIC DNA]</scope>
    <source>
        <strain evidence="4 5">SpK</strain>
    </source>
</reference>
<feature type="domain" description="Solute-binding protein family 3/N-terminal" evidence="3">
    <location>
        <begin position="35"/>
        <end position="254"/>
    </location>
</feature>
<proteinExistence type="predicted"/>
<dbReference type="PANTHER" id="PTHR35936">
    <property type="entry name" value="MEMBRANE-BOUND LYTIC MUREIN TRANSGLYCOSYLASE F"/>
    <property type="match status" value="1"/>
</dbReference>
<feature type="signal peptide" evidence="2">
    <location>
        <begin position="1"/>
        <end position="23"/>
    </location>
</feature>
<evidence type="ECO:0000256" key="1">
    <source>
        <dbReference type="ARBA" id="ARBA00022729"/>
    </source>
</evidence>
<evidence type="ECO:0000313" key="4">
    <source>
        <dbReference type="EMBL" id="NFV80932.1"/>
    </source>
</evidence>
<dbReference type="Proteomes" id="UP000480684">
    <property type="component" value="Unassembled WGS sequence"/>
</dbReference>
<sequence>MLKRIAAAAVVAGATLAAPAAHADVITLRADEWCPYNCAEDSDKPGYGVEIAKEIFAKAGHTLEYKNLAWARALEDGRKGTIVAVIGADKVEAADYVFPNEAIAVIDNTFVVKKGNPWRYAGPASLEKVKLGAIQGYSYSGEVGDYMGANAKNGARIDMVGGDKALEMNFKKLMAGRVEATVDAKPVLAYKLMSMNLTDKVEFAGSTDPSEIYVAFSPANPKAKEYAAILDKGIAEMRASGRLKQILDRYGVSDWK</sequence>
<keyword evidence="1 2" id="KW-0732">Signal</keyword>
<name>A0A7C9UXK0_9PROT</name>
<evidence type="ECO:0000313" key="5">
    <source>
        <dbReference type="Proteomes" id="UP000480684"/>
    </source>
</evidence>
<dbReference type="EMBL" id="JAAIYP010000038">
    <property type="protein sequence ID" value="NFV80932.1"/>
    <property type="molecule type" value="Genomic_DNA"/>
</dbReference>
<keyword evidence="5" id="KW-1185">Reference proteome</keyword>
<dbReference type="RefSeq" id="WP_163680033.1">
    <property type="nucleotide sequence ID" value="NZ_JAAIYP010000038.1"/>
</dbReference>